<reference evidence="2" key="1">
    <citation type="journal article" date="2019" name="Int. J. Syst. Evol. Microbiol.">
        <title>The Global Catalogue of Microorganisms (GCM) 10K type strain sequencing project: providing services to taxonomists for standard genome sequencing and annotation.</title>
        <authorList>
            <consortium name="The Broad Institute Genomics Platform"/>
            <consortium name="The Broad Institute Genome Sequencing Center for Infectious Disease"/>
            <person name="Wu L."/>
            <person name="Ma J."/>
        </authorList>
    </citation>
    <scope>NUCLEOTIDE SEQUENCE [LARGE SCALE GENOMIC DNA]</scope>
    <source>
        <strain evidence="2">NBRC 102520</strain>
    </source>
</reference>
<dbReference type="EMBL" id="BSOW01000015">
    <property type="protein sequence ID" value="GLR87738.1"/>
    <property type="molecule type" value="Genomic_DNA"/>
</dbReference>
<dbReference type="Proteomes" id="UP001156905">
    <property type="component" value="Unassembled WGS sequence"/>
</dbReference>
<name>A0ABQ6B1P8_9BRAD</name>
<organism evidence="1 2">
    <name type="scientific">Bradyrhizobium iriomotense</name>
    <dbReference type="NCBI Taxonomy" id="441950"/>
    <lineage>
        <taxon>Bacteria</taxon>
        <taxon>Pseudomonadati</taxon>
        <taxon>Pseudomonadota</taxon>
        <taxon>Alphaproteobacteria</taxon>
        <taxon>Hyphomicrobiales</taxon>
        <taxon>Nitrobacteraceae</taxon>
        <taxon>Bradyrhizobium</taxon>
    </lineage>
</organism>
<comment type="caution">
    <text evidence="1">The sequence shown here is derived from an EMBL/GenBank/DDBJ whole genome shotgun (WGS) entry which is preliminary data.</text>
</comment>
<evidence type="ECO:0000313" key="2">
    <source>
        <dbReference type="Proteomes" id="UP001156905"/>
    </source>
</evidence>
<protein>
    <submittedName>
        <fullName evidence="1">Uncharacterized protein</fullName>
    </submittedName>
</protein>
<evidence type="ECO:0000313" key="1">
    <source>
        <dbReference type="EMBL" id="GLR87738.1"/>
    </source>
</evidence>
<sequence>MVKLISRIKVAMEPKKYDMKESGDLIRTRLDQIITMKHELVKLVGKVDRD</sequence>
<proteinExistence type="predicted"/>
<accession>A0ABQ6B1P8</accession>
<gene>
    <name evidence="1" type="ORF">GCM10007857_44490</name>
</gene>
<keyword evidence="2" id="KW-1185">Reference proteome</keyword>